<keyword evidence="5 9" id="KW-0812">Transmembrane</keyword>
<dbReference type="EMBL" id="JACIJM010000013">
    <property type="protein sequence ID" value="MBB5723686.1"/>
    <property type="molecule type" value="Genomic_DNA"/>
</dbReference>
<dbReference type="GO" id="GO:0006865">
    <property type="term" value="P:amino acid transport"/>
    <property type="evidence" value="ECO:0007669"/>
    <property type="project" value="UniProtKB-KW"/>
</dbReference>
<dbReference type="PANTHER" id="PTHR30614:SF37">
    <property type="entry name" value="AMINO-ACID ABC TRANSPORTER PERMEASE PROTEIN YHDX-RELATED"/>
    <property type="match status" value="1"/>
</dbReference>
<dbReference type="Gene3D" id="1.10.3720.10">
    <property type="entry name" value="MetI-like"/>
    <property type="match status" value="2"/>
</dbReference>
<dbReference type="Proteomes" id="UP000535415">
    <property type="component" value="Unassembled WGS sequence"/>
</dbReference>
<feature type="transmembrane region" description="Helical" evidence="9">
    <location>
        <begin position="131"/>
        <end position="149"/>
    </location>
</feature>
<gene>
    <name evidence="11" type="ORF">FHS72_003331</name>
</gene>
<evidence type="ECO:0000313" key="11">
    <source>
        <dbReference type="EMBL" id="MBB5723686.1"/>
    </source>
</evidence>
<evidence type="ECO:0000256" key="9">
    <source>
        <dbReference type="RuleBase" id="RU363032"/>
    </source>
</evidence>
<evidence type="ECO:0000259" key="10">
    <source>
        <dbReference type="PROSITE" id="PS50928"/>
    </source>
</evidence>
<evidence type="ECO:0000256" key="8">
    <source>
        <dbReference type="ARBA" id="ARBA00023136"/>
    </source>
</evidence>
<dbReference type="InterPro" id="IPR010065">
    <property type="entry name" value="AA_ABC_transptr_permease_3TM"/>
</dbReference>
<feature type="transmembrane region" description="Helical" evidence="9">
    <location>
        <begin position="333"/>
        <end position="354"/>
    </location>
</feature>
<dbReference type="Pfam" id="PF00528">
    <property type="entry name" value="BPD_transp_1"/>
    <property type="match status" value="1"/>
</dbReference>
<comment type="caution">
    <text evidence="11">The sequence shown here is derived from an EMBL/GenBank/DDBJ whole genome shotgun (WGS) entry which is preliminary data.</text>
</comment>
<evidence type="ECO:0000256" key="6">
    <source>
        <dbReference type="ARBA" id="ARBA00022970"/>
    </source>
</evidence>
<dbReference type="PROSITE" id="PS50928">
    <property type="entry name" value="ABC_TM1"/>
    <property type="match status" value="1"/>
</dbReference>
<feature type="transmembrane region" description="Helical" evidence="9">
    <location>
        <begin position="180"/>
        <end position="201"/>
    </location>
</feature>
<dbReference type="PANTHER" id="PTHR30614">
    <property type="entry name" value="MEMBRANE COMPONENT OF AMINO ACID ABC TRANSPORTER"/>
    <property type="match status" value="1"/>
</dbReference>
<evidence type="ECO:0000313" key="12">
    <source>
        <dbReference type="Proteomes" id="UP000535415"/>
    </source>
</evidence>
<feature type="transmembrane region" description="Helical" evidence="9">
    <location>
        <begin position="213"/>
        <end position="233"/>
    </location>
</feature>
<evidence type="ECO:0000256" key="5">
    <source>
        <dbReference type="ARBA" id="ARBA00022692"/>
    </source>
</evidence>
<accession>A0A7W9F172</accession>
<dbReference type="RefSeq" id="WP_183530803.1">
    <property type="nucleotide sequence ID" value="NZ_JACIJM010000013.1"/>
</dbReference>
<evidence type="ECO:0000256" key="7">
    <source>
        <dbReference type="ARBA" id="ARBA00022989"/>
    </source>
</evidence>
<name>A0A7W9F172_9RHOB</name>
<dbReference type="GO" id="GO:0022857">
    <property type="term" value="F:transmembrane transporter activity"/>
    <property type="evidence" value="ECO:0007669"/>
    <property type="project" value="InterPro"/>
</dbReference>
<feature type="transmembrane region" description="Helical" evidence="9">
    <location>
        <begin position="253"/>
        <end position="274"/>
    </location>
</feature>
<evidence type="ECO:0000256" key="4">
    <source>
        <dbReference type="ARBA" id="ARBA00022475"/>
    </source>
</evidence>
<protein>
    <submittedName>
        <fullName evidence="11">General L-amino acid transport system permease protein</fullName>
    </submittedName>
</protein>
<dbReference type="InterPro" id="IPR000515">
    <property type="entry name" value="MetI-like"/>
</dbReference>
<comment type="similarity">
    <text evidence="2">Belongs to the binding-protein-dependent transport system permease family. HisMQ subfamily.</text>
</comment>
<feature type="domain" description="ABC transmembrane type-1" evidence="10">
    <location>
        <begin position="86"/>
        <end position="378"/>
    </location>
</feature>
<sequence length="390" mass="41539">MSSIPKIKSKSLSGQVLWAVFAQGAVLVVVLSAAYFLFQNTQANLDAKGIKSGFAFLGHEAGLPIGDSLIEYNPTKSYGYAFLVGILNTLMVSVLAIILSTILGILVGVARVSNNWLLARLAAIYVETLRNIPLLLTLIFTYIIIIGSLPHPRDAISLFDGYFLSNRGIYIPKPIAEDGFGIFIIAAIVASVLAISFGVWAKQYKRRTGRLVPGIWGGLAIFAVLTGLAFLATGNPIGSETPEFRGFNFSGGLGLKPEFVALLTGLVLYTAAYIGENVRSGIESVHAGQIEAANALGVPSGVVTRLVMLPQALRVTIPATTNDYASLVKNSSLAVAIGFPDMVSIGGTIIGQNGQAIEVIAMWMAVYLTINMLISFGMNLLNSRVQIVER</sequence>
<evidence type="ECO:0000256" key="2">
    <source>
        <dbReference type="ARBA" id="ARBA00010072"/>
    </source>
</evidence>
<keyword evidence="3 9" id="KW-0813">Transport</keyword>
<keyword evidence="6" id="KW-0029">Amino-acid transport</keyword>
<comment type="subcellular location">
    <subcellularLocation>
        <location evidence="1">Cell inner membrane</location>
        <topology evidence="1">Multi-pass membrane protein</topology>
    </subcellularLocation>
    <subcellularLocation>
        <location evidence="9">Cell membrane</location>
        <topology evidence="9">Multi-pass membrane protein</topology>
    </subcellularLocation>
</comment>
<keyword evidence="7 9" id="KW-1133">Transmembrane helix</keyword>
<feature type="transmembrane region" description="Helical" evidence="9">
    <location>
        <begin position="16"/>
        <end position="38"/>
    </location>
</feature>
<dbReference type="CDD" id="cd06261">
    <property type="entry name" value="TM_PBP2"/>
    <property type="match status" value="1"/>
</dbReference>
<dbReference type="GO" id="GO:0043190">
    <property type="term" value="C:ATP-binding cassette (ABC) transporter complex"/>
    <property type="evidence" value="ECO:0007669"/>
    <property type="project" value="InterPro"/>
</dbReference>
<dbReference type="InterPro" id="IPR035906">
    <property type="entry name" value="MetI-like_sf"/>
</dbReference>
<dbReference type="NCBIfam" id="TIGR01726">
    <property type="entry name" value="HEQRo_perm_3TM"/>
    <property type="match status" value="1"/>
</dbReference>
<proteinExistence type="inferred from homology"/>
<feature type="transmembrane region" description="Helical" evidence="9">
    <location>
        <begin position="360"/>
        <end position="381"/>
    </location>
</feature>
<keyword evidence="8 9" id="KW-0472">Membrane</keyword>
<evidence type="ECO:0000256" key="1">
    <source>
        <dbReference type="ARBA" id="ARBA00004429"/>
    </source>
</evidence>
<keyword evidence="4" id="KW-1003">Cell membrane</keyword>
<dbReference type="AlphaFoldDB" id="A0A7W9F172"/>
<dbReference type="InterPro" id="IPR043429">
    <property type="entry name" value="ArtM/GltK/GlnP/TcyL/YhdX-like"/>
</dbReference>
<organism evidence="11 12">
    <name type="scientific">Yoonia ponticola</name>
    <dbReference type="NCBI Taxonomy" id="1524255"/>
    <lineage>
        <taxon>Bacteria</taxon>
        <taxon>Pseudomonadati</taxon>
        <taxon>Pseudomonadota</taxon>
        <taxon>Alphaproteobacteria</taxon>
        <taxon>Rhodobacterales</taxon>
        <taxon>Paracoccaceae</taxon>
        <taxon>Yoonia</taxon>
    </lineage>
</organism>
<feature type="transmembrane region" description="Helical" evidence="9">
    <location>
        <begin position="78"/>
        <end position="110"/>
    </location>
</feature>
<keyword evidence="12" id="KW-1185">Reference proteome</keyword>
<dbReference type="SUPFAM" id="SSF161098">
    <property type="entry name" value="MetI-like"/>
    <property type="match status" value="2"/>
</dbReference>
<reference evidence="11 12" key="1">
    <citation type="submission" date="2020-08" db="EMBL/GenBank/DDBJ databases">
        <title>Genomic Encyclopedia of Type Strains, Phase IV (KMG-IV): sequencing the most valuable type-strain genomes for metagenomic binning, comparative biology and taxonomic classification.</title>
        <authorList>
            <person name="Goeker M."/>
        </authorList>
    </citation>
    <scope>NUCLEOTIDE SEQUENCE [LARGE SCALE GENOMIC DNA]</scope>
    <source>
        <strain evidence="11 12">DSM 101064</strain>
    </source>
</reference>
<evidence type="ECO:0000256" key="3">
    <source>
        <dbReference type="ARBA" id="ARBA00022448"/>
    </source>
</evidence>